<dbReference type="UniPathway" id="UPA00219"/>
<dbReference type="AlphaFoldDB" id="A0A4S2D113"/>
<dbReference type="Gene3D" id="2.40.440.10">
    <property type="entry name" value="L,D-transpeptidase catalytic domain-like"/>
    <property type="match status" value="1"/>
</dbReference>
<organism evidence="8 9">
    <name type="scientific">Microbacterium laevaniformans</name>
    <dbReference type="NCBI Taxonomy" id="36807"/>
    <lineage>
        <taxon>Bacteria</taxon>
        <taxon>Bacillati</taxon>
        <taxon>Actinomycetota</taxon>
        <taxon>Actinomycetes</taxon>
        <taxon>Micrococcales</taxon>
        <taxon>Microbacteriaceae</taxon>
        <taxon>Microbacterium</taxon>
    </lineage>
</organism>
<dbReference type="CDD" id="cd16913">
    <property type="entry name" value="YkuD_like"/>
    <property type="match status" value="1"/>
</dbReference>
<evidence type="ECO:0000313" key="9">
    <source>
        <dbReference type="Proteomes" id="UP000309893"/>
    </source>
</evidence>
<protein>
    <submittedName>
        <fullName evidence="8">Murein L,D-transpeptidase</fullName>
    </submittedName>
</protein>
<keyword evidence="5 6" id="KW-0961">Cell wall biogenesis/degradation</keyword>
<feature type="active site" description="Nucleophile" evidence="6">
    <location>
        <position position="130"/>
    </location>
</feature>
<keyword evidence="2" id="KW-0808">Transferase</keyword>
<evidence type="ECO:0000259" key="7">
    <source>
        <dbReference type="PROSITE" id="PS52029"/>
    </source>
</evidence>
<gene>
    <name evidence="8" type="ORF">E5344_13080</name>
</gene>
<dbReference type="GO" id="GO:0016740">
    <property type="term" value="F:transferase activity"/>
    <property type="evidence" value="ECO:0007669"/>
    <property type="project" value="UniProtKB-KW"/>
</dbReference>
<dbReference type="PANTHER" id="PTHR30582">
    <property type="entry name" value="L,D-TRANSPEPTIDASE"/>
    <property type="match status" value="1"/>
</dbReference>
<feature type="domain" description="L,D-TPase catalytic" evidence="7">
    <location>
        <begin position="27"/>
        <end position="154"/>
    </location>
</feature>
<evidence type="ECO:0000256" key="1">
    <source>
        <dbReference type="ARBA" id="ARBA00004752"/>
    </source>
</evidence>
<dbReference type="GO" id="GO:0071555">
    <property type="term" value="P:cell wall organization"/>
    <property type="evidence" value="ECO:0007669"/>
    <property type="project" value="UniProtKB-UniRule"/>
</dbReference>
<evidence type="ECO:0000256" key="3">
    <source>
        <dbReference type="ARBA" id="ARBA00022960"/>
    </source>
</evidence>
<dbReference type="PANTHER" id="PTHR30582:SF33">
    <property type="entry name" value="EXPORTED PROTEIN"/>
    <property type="match status" value="1"/>
</dbReference>
<dbReference type="InterPro" id="IPR038063">
    <property type="entry name" value="Transpep_catalytic_dom"/>
</dbReference>
<evidence type="ECO:0000256" key="6">
    <source>
        <dbReference type="PROSITE-ProRule" id="PRU01373"/>
    </source>
</evidence>
<dbReference type="PROSITE" id="PS52029">
    <property type="entry name" value="LD_TPASE"/>
    <property type="match status" value="1"/>
</dbReference>
<comment type="pathway">
    <text evidence="1 6">Cell wall biogenesis; peptidoglycan biosynthesis.</text>
</comment>
<evidence type="ECO:0000256" key="2">
    <source>
        <dbReference type="ARBA" id="ARBA00022679"/>
    </source>
</evidence>
<feature type="active site" description="Proton donor/acceptor" evidence="6">
    <location>
        <position position="108"/>
    </location>
</feature>
<keyword evidence="3 6" id="KW-0133">Cell shape</keyword>
<dbReference type="Pfam" id="PF03734">
    <property type="entry name" value="YkuD"/>
    <property type="match status" value="1"/>
</dbReference>
<evidence type="ECO:0000256" key="5">
    <source>
        <dbReference type="ARBA" id="ARBA00023316"/>
    </source>
</evidence>
<dbReference type="GO" id="GO:0071972">
    <property type="term" value="F:peptidoglycan L,D-transpeptidase activity"/>
    <property type="evidence" value="ECO:0007669"/>
    <property type="project" value="TreeGrafter"/>
</dbReference>
<comment type="caution">
    <text evidence="8">The sequence shown here is derived from an EMBL/GenBank/DDBJ whole genome shotgun (WGS) entry which is preliminary data.</text>
</comment>
<dbReference type="GO" id="GO:0008360">
    <property type="term" value="P:regulation of cell shape"/>
    <property type="evidence" value="ECO:0007669"/>
    <property type="project" value="UniProtKB-UniRule"/>
</dbReference>
<dbReference type="InterPro" id="IPR050979">
    <property type="entry name" value="LD-transpeptidase"/>
</dbReference>
<dbReference type="GO" id="GO:0005576">
    <property type="term" value="C:extracellular region"/>
    <property type="evidence" value="ECO:0007669"/>
    <property type="project" value="TreeGrafter"/>
</dbReference>
<name>A0A4S2D113_9MICO</name>
<dbReference type="EMBL" id="SRYO01000009">
    <property type="protein sequence ID" value="TGY34726.1"/>
    <property type="molecule type" value="Genomic_DNA"/>
</dbReference>
<dbReference type="Proteomes" id="UP000309893">
    <property type="component" value="Unassembled WGS sequence"/>
</dbReference>
<dbReference type="OrthoDB" id="3176960at2"/>
<dbReference type="InterPro" id="IPR005490">
    <property type="entry name" value="LD_TPept_cat_dom"/>
</dbReference>
<accession>A0A4S2D113</accession>
<keyword evidence="4 6" id="KW-0573">Peptidoglycan synthesis</keyword>
<evidence type="ECO:0000313" key="8">
    <source>
        <dbReference type="EMBL" id="TGY34726.1"/>
    </source>
</evidence>
<dbReference type="SUPFAM" id="SSF141523">
    <property type="entry name" value="L,D-transpeptidase catalytic domain-like"/>
    <property type="match status" value="1"/>
</dbReference>
<reference evidence="8 9" key="1">
    <citation type="submission" date="2019-04" db="EMBL/GenBank/DDBJ databases">
        <title>Microbes associate with the intestines of laboratory mice.</title>
        <authorList>
            <person name="Navarre W."/>
            <person name="Wong E."/>
            <person name="Huang K."/>
            <person name="Tropini C."/>
            <person name="Ng K."/>
            <person name="Yu B."/>
        </authorList>
    </citation>
    <scope>NUCLEOTIDE SEQUENCE [LARGE SCALE GENOMIC DNA]</scope>
    <source>
        <strain evidence="8 9">NM46_B2-13</strain>
    </source>
</reference>
<evidence type="ECO:0000256" key="4">
    <source>
        <dbReference type="ARBA" id="ARBA00022984"/>
    </source>
</evidence>
<sequence length="154" mass="16855">MWTVHTTPSPDANCTGPGREAARDGVLHVYVSIAAQHLWECSGENLLMDSAVTTGASGFDPDYATPTGTFAISRMTRDTELVGHDRHGSWDDHVAYWMPFDDGDVGFHDASWQTFPFGTDGYLQNGSHGCVHMPTDAIAHLYKDVEVGTRVTVR</sequence>
<dbReference type="GO" id="GO:0018104">
    <property type="term" value="P:peptidoglycan-protein cross-linking"/>
    <property type="evidence" value="ECO:0007669"/>
    <property type="project" value="TreeGrafter"/>
</dbReference>
<proteinExistence type="predicted"/>